<evidence type="ECO:0000256" key="4">
    <source>
        <dbReference type="ARBA" id="ARBA00022989"/>
    </source>
</evidence>
<keyword evidence="9" id="KW-1185">Reference proteome</keyword>
<dbReference type="PANTHER" id="PTHR43124:SF3">
    <property type="entry name" value="CHLORAMPHENICOL EFFLUX PUMP RV0191"/>
    <property type="match status" value="1"/>
</dbReference>
<dbReference type="InterPro" id="IPR036259">
    <property type="entry name" value="MFS_trans_sf"/>
</dbReference>
<feature type="domain" description="Major facilitator superfamily (MFS) profile" evidence="7">
    <location>
        <begin position="13"/>
        <end position="407"/>
    </location>
</feature>
<keyword evidence="3 6" id="KW-0812">Transmembrane</keyword>
<gene>
    <name evidence="8" type="ORF">GCM10017044_07820</name>
</gene>
<organism evidence="8 9">
    <name type="scientific">Kordiimonas sediminis</name>
    <dbReference type="NCBI Taxonomy" id="1735581"/>
    <lineage>
        <taxon>Bacteria</taxon>
        <taxon>Pseudomonadati</taxon>
        <taxon>Pseudomonadota</taxon>
        <taxon>Alphaproteobacteria</taxon>
        <taxon>Kordiimonadales</taxon>
        <taxon>Kordiimonadaceae</taxon>
        <taxon>Kordiimonas</taxon>
    </lineage>
</organism>
<dbReference type="InterPro" id="IPR020846">
    <property type="entry name" value="MFS_dom"/>
</dbReference>
<dbReference type="EMBL" id="BNCI01000001">
    <property type="protein sequence ID" value="GHF15995.1"/>
    <property type="molecule type" value="Genomic_DNA"/>
</dbReference>
<feature type="transmembrane region" description="Helical" evidence="6">
    <location>
        <begin position="318"/>
        <end position="341"/>
    </location>
</feature>
<feature type="transmembrane region" description="Helical" evidence="6">
    <location>
        <begin position="51"/>
        <end position="68"/>
    </location>
</feature>
<evidence type="ECO:0000313" key="8">
    <source>
        <dbReference type="EMBL" id="GHF15995.1"/>
    </source>
</evidence>
<dbReference type="PANTHER" id="PTHR43124">
    <property type="entry name" value="PURINE EFFLUX PUMP PBUE"/>
    <property type="match status" value="1"/>
</dbReference>
<evidence type="ECO:0000256" key="6">
    <source>
        <dbReference type="SAM" id="Phobius"/>
    </source>
</evidence>
<feature type="transmembrane region" description="Helical" evidence="6">
    <location>
        <begin position="136"/>
        <end position="162"/>
    </location>
</feature>
<dbReference type="InterPro" id="IPR011701">
    <property type="entry name" value="MFS"/>
</dbReference>
<dbReference type="Proteomes" id="UP000630923">
    <property type="component" value="Unassembled WGS sequence"/>
</dbReference>
<feature type="transmembrane region" description="Helical" evidence="6">
    <location>
        <begin position="168"/>
        <end position="189"/>
    </location>
</feature>
<evidence type="ECO:0000259" key="7">
    <source>
        <dbReference type="PROSITE" id="PS50850"/>
    </source>
</evidence>
<comment type="caution">
    <text evidence="8">The sequence shown here is derived from an EMBL/GenBank/DDBJ whole genome shotgun (WGS) entry which is preliminary data.</text>
</comment>
<evidence type="ECO:0000256" key="3">
    <source>
        <dbReference type="ARBA" id="ARBA00022692"/>
    </source>
</evidence>
<keyword evidence="2" id="KW-1003">Cell membrane</keyword>
<dbReference type="AlphaFoldDB" id="A0A919AN73"/>
<dbReference type="InterPro" id="IPR050189">
    <property type="entry name" value="MFS_Efflux_Transporters"/>
</dbReference>
<feature type="transmembrane region" description="Helical" evidence="6">
    <location>
        <begin position="290"/>
        <end position="312"/>
    </location>
</feature>
<feature type="transmembrane region" description="Helical" evidence="6">
    <location>
        <begin position="12"/>
        <end position="31"/>
    </location>
</feature>
<dbReference type="Gene3D" id="1.20.1250.20">
    <property type="entry name" value="MFS general substrate transporter like domains"/>
    <property type="match status" value="2"/>
</dbReference>
<feature type="transmembrane region" description="Helical" evidence="6">
    <location>
        <begin position="384"/>
        <end position="403"/>
    </location>
</feature>
<reference evidence="8" key="2">
    <citation type="submission" date="2020-09" db="EMBL/GenBank/DDBJ databases">
        <authorList>
            <person name="Sun Q."/>
            <person name="Kim S."/>
        </authorList>
    </citation>
    <scope>NUCLEOTIDE SEQUENCE</scope>
    <source>
        <strain evidence="8">KCTC 42590</strain>
    </source>
</reference>
<feature type="transmembrane region" description="Helical" evidence="6">
    <location>
        <begin position="353"/>
        <end position="372"/>
    </location>
</feature>
<proteinExistence type="predicted"/>
<comment type="subcellular location">
    <subcellularLocation>
        <location evidence="1">Cell membrane</location>
        <topology evidence="1">Multi-pass membrane protein</topology>
    </subcellularLocation>
</comment>
<dbReference type="Pfam" id="PF07690">
    <property type="entry name" value="MFS_1"/>
    <property type="match status" value="1"/>
</dbReference>
<dbReference type="GO" id="GO:0005886">
    <property type="term" value="C:plasma membrane"/>
    <property type="evidence" value="ECO:0007669"/>
    <property type="project" value="UniProtKB-SubCell"/>
</dbReference>
<feature type="transmembrane region" description="Helical" evidence="6">
    <location>
        <begin position="230"/>
        <end position="250"/>
    </location>
</feature>
<evidence type="ECO:0000256" key="5">
    <source>
        <dbReference type="ARBA" id="ARBA00023136"/>
    </source>
</evidence>
<dbReference type="RefSeq" id="WP_191250236.1">
    <property type="nucleotide sequence ID" value="NZ_BNCI01000001.1"/>
</dbReference>
<reference evidence="8" key="1">
    <citation type="journal article" date="2014" name="Int. J. Syst. Evol. Microbiol.">
        <title>Complete genome sequence of Corynebacterium casei LMG S-19264T (=DSM 44701T), isolated from a smear-ripened cheese.</title>
        <authorList>
            <consortium name="US DOE Joint Genome Institute (JGI-PGF)"/>
            <person name="Walter F."/>
            <person name="Albersmeier A."/>
            <person name="Kalinowski J."/>
            <person name="Ruckert C."/>
        </authorList>
    </citation>
    <scope>NUCLEOTIDE SEQUENCE</scope>
    <source>
        <strain evidence="8">KCTC 42590</strain>
    </source>
</reference>
<keyword evidence="4 6" id="KW-1133">Transmembrane helix</keyword>
<sequence length="409" mass="44507">MKIKQTFKGDGLFLMFGFMLAMSSSVGQTYFLGVYKPAIQQNYSLSETDFGFMYFGLTLAGAVILNRIGHLIDTVPLQKYTLSLCALMVTACLFVAVSPGIIILFFALLMTRLVGQGLMTHAAMTSMSRYFTRRRGLAVSFASLGMPVGQSLLPPLAVFLMVSFSWQASWALIALLYACVLAPVTLFFLRGHTQRHAAWLAAQQDEEAANTSGFVTKHLKRRDVLRDKRLPLLFTVTLACPFWITAIFFFAQNMAEMKGWTLQVFTGLYWMNALGAMTVPLIGGMIVDRVGGLAAAALYPPLLAISICFLIFGDTMLAVGVGLAFLGVAGGLSIPVNTTIWAELYGTRHLGEIKSLSTSVMVFSTALAPYVLGMLLDAGIRLETILMGGVVHGMVATVIAFFMPRFAKA</sequence>
<evidence type="ECO:0000256" key="2">
    <source>
        <dbReference type="ARBA" id="ARBA00022475"/>
    </source>
</evidence>
<dbReference type="GO" id="GO:0022857">
    <property type="term" value="F:transmembrane transporter activity"/>
    <property type="evidence" value="ECO:0007669"/>
    <property type="project" value="InterPro"/>
</dbReference>
<dbReference type="SUPFAM" id="SSF103473">
    <property type="entry name" value="MFS general substrate transporter"/>
    <property type="match status" value="1"/>
</dbReference>
<feature type="transmembrane region" description="Helical" evidence="6">
    <location>
        <begin position="262"/>
        <end position="283"/>
    </location>
</feature>
<dbReference type="PROSITE" id="PS50850">
    <property type="entry name" value="MFS"/>
    <property type="match status" value="1"/>
</dbReference>
<name>A0A919AN73_9PROT</name>
<protein>
    <submittedName>
        <fullName evidence="8">MFS transporter</fullName>
    </submittedName>
</protein>
<evidence type="ECO:0000313" key="9">
    <source>
        <dbReference type="Proteomes" id="UP000630923"/>
    </source>
</evidence>
<accession>A0A919AN73</accession>
<evidence type="ECO:0000256" key="1">
    <source>
        <dbReference type="ARBA" id="ARBA00004651"/>
    </source>
</evidence>
<keyword evidence="5 6" id="KW-0472">Membrane</keyword>